<dbReference type="PANTHER" id="PTHR33480:SF1">
    <property type="entry name" value="TYR RECOMBINASE DOMAIN-CONTAINING PROTEIN"/>
    <property type="match status" value="1"/>
</dbReference>
<evidence type="ECO:0000313" key="2">
    <source>
        <dbReference type="EMBL" id="KAK1885095.1"/>
    </source>
</evidence>
<keyword evidence="2" id="KW-0436">Ligase</keyword>
<feature type="compositionally biased region" description="Basic and acidic residues" evidence="1">
    <location>
        <begin position="170"/>
        <end position="180"/>
    </location>
</feature>
<reference evidence="2" key="1">
    <citation type="submission" date="2023-04" db="EMBL/GenBank/DDBJ databases">
        <title>Chromosome-level genome of Chaenocephalus aceratus.</title>
        <authorList>
            <person name="Park H."/>
        </authorList>
    </citation>
    <scope>NUCLEOTIDE SEQUENCE</scope>
    <source>
        <strain evidence="2">DE</strain>
        <tissue evidence="2">Muscle</tissue>
    </source>
</reference>
<name>A0AAD9F462_DISEL</name>
<dbReference type="PANTHER" id="PTHR33480">
    <property type="entry name" value="SET DOMAIN-CONTAINING PROTEIN-RELATED"/>
    <property type="match status" value="1"/>
</dbReference>
<dbReference type="Proteomes" id="UP001228049">
    <property type="component" value="Unassembled WGS sequence"/>
</dbReference>
<dbReference type="GO" id="GO:0016874">
    <property type="term" value="F:ligase activity"/>
    <property type="evidence" value="ECO:0007669"/>
    <property type="project" value="UniProtKB-KW"/>
</dbReference>
<evidence type="ECO:0000313" key="3">
    <source>
        <dbReference type="Proteomes" id="UP001228049"/>
    </source>
</evidence>
<protein>
    <submittedName>
        <fullName evidence="2">Leucine--tRNA ligase cytoplasmic</fullName>
    </submittedName>
</protein>
<feature type="compositionally biased region" description="Polar residues" evidence="1">
    <location>
        <begin position="181"/>
        <end position="192"/>
    </location>
</feature>
<proteinExistence type="predicted"/>
<gene>
    <name evidence="2" type="ORF">KUDE01_031291</name>
</gene>
<comment type="caution">
    <text evidence="2">The sequence shown here is derived from an EMBL/GenBank/DDBJ whole genome shotgun (WGS) entry which is preliminary data.</text>
</comment>
<organism evidence="2 3">
    <name type="scientific">Dissostichus eleginoides</name>
    <name type="common">Patagonian toothfish</name>
    <name type="synonym">Dissostichus amissus</name>
    <dbReference type="NCBI Taxonomy" id="100907"/>
    <lineage>
        <taxon>Eukaryota</taxon>
        <taxon>Metazoa</taxon>
        <taxon>Chordata</taxon>
        <taxon>Craniata</taxon>
        <taxon>Vertebrata</taxon>
        <taxon>Euteleostomi</taxon>
        <taxon>Actinopterygii</taxon>
        <taxon>Neopterygii</taxon>
        <taxon>Teleostei</taxon>
        <taxon>Neoteleostei</taxon>
        <taxon>Acanthomorphata</taxon>
        <taxon>Eupercaria</taxon>
        <taxon>Perciformes</taxon>
        <taxon>Notothenioidei</taxon>
        <taxon>Nototheniidae</taxon>
        <taxon>Dissostichus</taxon>
    </lineage>
</organism>
<evidence type="ECO:0000256" key="1">
    <source>
        <dbReference type="SAM" id="MobiDB-lite"/>
    </source>
</evidence>
<keyword evidence="3" id="KW-1185">Reference proteome</keyword>
<feature type="region of interest" description="Disordered" evidence="1">
    <location>
        <begin position="158"/>
        <end position="192"/>
    </location>
</feature>
<sequence length="310" mass="35048">MLRSLKKRGNFDHNATVASCGAGEMVACRRPSKEKQSDDYRHCKFCQGLYARDCLWRHVKNCPQKPYEGEPQGGRKRIHLDLPKPDSVQEAVWKIACEMNQDDISSVVRSERDILSLGHDIRVHREFYRLPESTLQLAKVSKLLIAMEKGRLSDLQGKGLDDIEINPEGSRSETYGDHTLGRNTPDATTLDNMESTSASTFLDNINISDNQPRHDSQKNTTLHLASNKASSKCSNGKQAGKMRSKWTGDEVQAVEQHLFSFITSCRVPDINIWMSGSNDDSFNLRSGSMLSLFRYFVFNETSDENPDSQR</sequence>
<dbReference type="AlphaFoldDB" id="A0AAD9F462"/>
<dbReference type="EMBL" id="JASDAP010000021">
    <property type="protein sequence ID" value="KAK1885095.1"/>
    <property type="molecule type" value="Genomic_DNA"/>
</dbReference>
<accession>A0AAD9F462</accession>